<feature type="transmembrane region" description="Helical" evidence="7">
    <location>
        <begin position="194"/>
        <end position="216"/>
    </location>
</feature>
<evidence type="ECO:0000256" key="3">
    <source>
        <dbReference type="ARBA" id="ARBA00022475"/>
    </source>
</evidence>
<comment type="subcellular location">
    <subcellularLocation>
        <location evidence="1">Cell inner membrane</location>
        <topology evidence="1">Multi-pass membrane protein</topology>
    </subcellularLocation>
</comment>
<dbReference type="GO" id="GO:0015297">
    <property type="term" value="F:antiporter activity"/>
    <property type="evidence" value="ECO:0007669"/>
    <property type="project" value="InterPro"/>
</dbReference>
<dbReference type="Pfam" id="PF01554">
    <property type="entry name" value="MatE"/>
    <property type="match status" value="2"/>
</dbReference>
<evidence type="ECO:0000313" key="9">
    <source>
        <dbReference type="Proteomes" id="UP001331691"/>
    </source>
</evidence>
<feature type="transmembrane region" description="Helical" evidence="7">
    <location>
        <begin position="321"/>
        <end position="339"/>
    </location>
</feature>
<dbReference type="PANTHER" id="PTHR42925:SF1">
    <property type="entry name" value="VIRULENCE FACTOR MVIN"/>
    <property type="match status" value="1"/>
</dbReference>
<keyword evidence="3" id="KW-1003">Cell membrane</keyword>
<feature type="transmembrane region" description="Helical" evidence="7">
    <location>
        <begin position="282"/>
        <end position="301"/>
    </location>
</feature>
<feature type="transmembrane region" description="Helical" evidence="7">
    <location>
        <begin position="252"/>
        <end position="270"/>
    </location>
</feature>
<feature type="transmembrane region" description="Helical" evidence="7">
    <location>
        <begin position="133"/>
        <end position="152"/>
    </location>
</feature>
<comment type="caution">
    <text evidence="8">The sequence shown here is derived from an EMBL/GenBank/DDBJ whole genome shotgun (WGS) entry which is preliminary data.</text>
</comment>
<keyword evidence="2" id="KW-0813">Transport</keyword>
<evidence type="ECO:0000256" key="2">
    <source>
        <dbReference type="ARBA" id="ARBA00022448"/>
    </source>
</evidence>
<dbReference type="GO" id="GO:0005886">
    <property type="term" value="C:plasma membrane"/>
    <property type="evidence" value="ECO:0007669"/>
    <property type="project" value="UniProtKB-SubCell"/>
</dbReference>
<sequence length="449" mass="49317">MTVMSGTNVQPRLTLFTLAWPIFVEQLLRLMLGYVSVFMLGHYSDEAVAATGVANQILAISVIFYGFLTVGVQIVVAQLIGAQRFKRVERVITNGLVVAFLIGVAMSLIFILFGDAFLRMLGLSEALVVVGSPFIRIIGGISVVIALYSSILPILRTHGYVRQAMLVPVTVSVINVVFNYLFLYGKLSFLDLGVTGVGIAVCIANVMGMLMSAWMLKKYIGYVFRWQKLKQCSRKMLGAILRYGLPSAGENLSYAGSQLVVTAIIAFLGTEALTTKVYASTISQFVALFAMSIGQASQIMIGRAVGAREIDAAYRQGIKSWRLGLAVALSISVVIYLLAEPIMQLFTPNQEIIALTKKLFMLSILLELGRATNIIVISSLNATGDVRFPFICGIIVMWIVSLPFSYLLGISFGLGLVGVWMAYIIDEGLRAMLMYRRWRSRVWTTKSVF</sequence>
<name>A0AB35X7I4_9ENTR</name>
<dbReference type="InterPro" id="IPR048279">
    <property type="entry name" value="MdtK-like"/>
</dbReference>
<dbReference type="InterPro" id="IPR002528">
    <property type="entry name" value="MATE_fam"/>
</dbReference>
<evidence type="ECO:0000256" key="6">
    <source>
        <dbReference type="ARBA" id="ARBA00023136"/>
    </source>
</evidence>
<proteinExistence type="predicted"/>
<dbReference type="PANTHER" id="PTHR42925">
    <property type="entry name" value="MULTIDRUG AND TOXIN EFFLUX PROTEIN MATE FAMILY"/>
    <property type="match status" value="1"/>
</dbReference>
<protein>
    <submittedName>
        <fullName evidence="8">MATE family efflux transporter</fullName>
    </submittedName>
</protein>
<accession>A0AB35X7I4</accession>
<keyword evidence="4 7" id="KW-0812">Transmembrane</keyword>
<feature type="transmembrane region" description="Helical" evidence="7">
    <location>
        <begin position="92"/>
        <end position="113"/>
    </location>
</feature>
<keyword evidence="5 7" id="KW-1133">Transmembrane helix</keyword>
<dbReference type="NCBIfam" id="TIGR00797">
    <property type="entry name" value="matE"/>
    <property type="match status" value="1"/>
</dbReference>
<organism evidence="8 9">
    <name type="scientific">Kluyvera ascorbata</name>
    <dbReference type="NCBI Taxonomy" id="51288"/>
    <lineage>
        <taxon>Bacteria</taxon>
        <taxon>Pseudomonadati</taxon>
        <taxon>Pseudomonadota</taxon>
        <taxon>Gammaproteobacteria</taxon>
        <taxon>Enterobacterales</taxon>
        <taxon>Enterobacteriaceae</taxon>
        <taxon>Kluyvera</taxon>
    </lineage>
</organism>
<evidence type="ECO:0000256" key="1">
    <source>
        <dbReference type="ARBA" id="ARBA00004429"/>
    </source>
</evidence>
<dbReference type="InterPro" id="IPR047135">
    <property type="entry name" value="YsiQ"/>
</dbReference>
<evidence type="ECO:0000313" key="8">
    <source>
        <dbReference type="EMBL" id="MEE9654306.1"/>
    </source>
</evidence>
<gene>
    <name evidence="8" type="ORF">V4836_09075</name>
</gene>
<dbReference type="AlphaFoldDB" id="A0AB35X7I4"/>
<feature type="transmembrane region" description="Helical" evidence="7">
    <location>
        <begin position="412"/>
        <end position="433"/>
    </location>
</feature>
<feature type="transmembrane region" description="Helical" evidence="7">
    <location>
        <begin position="388"/>
        <end position="406"/>
    </location>
</feature>
<evidence type="ECO:0000256" key="5">
    <source>
        <dbReference type="ARBA" id="ARBA00022989"/>
    </source>
</evidence>
<dbReference type="RefSeq" id="WP_246870752.1">
    <property type="nucleotide sequence ID" value="NZ_AP022665.1"/>
</dbReference>
<dbReference type="EMBL" id="JAZKKV010000001">
    <property type="protein sequence ID" value="MEE9654306.1"/>
    <property type="molecule type" value="Genomic_DNA"/>
</dbReference>
<feature type="transmembrane region" description="Helical" evidence="7">
    <location>
        <begin position="57"/>
        <end position="80"/>
    </location>
</feature>
<evidence type="ECO:0000256" key="4">
    <source>
        <dbReference type="ARBA" id="ARBA00022692"/>
    </source>
</evidence>
<reference evidence="8 9" key="1">
    <citation type="submission" date="2023-10" db="EMBL/GenBank/DDBJ databases">
        <title>Wastewater isolates of ESBL- and carbapenemase-producing Gram-negative bacteria from New Zealand.</title>
        <authorList>
            <person name="Straub C."/>
            <person name="Weaver L."/>
            <person name="Cornelius A."/>
            <person name="Mcgill E."/>
            <person name="Dyet K."/>
            <person name="White L."/>
            <person name="Pattis I."/>
        </authorList>
    </citation>
    <scope>NUCLEOTIDE SEQUENCE [LARGE SCALE GENOMIC DNA]</scope>
    <source>
        <strain evidence="8 9">ESBL09</strain>
    </source>
</reference>
<dbReference type="PIRSF" id="PIRSF006603">
    <property type="entry name" value="DinF"/>
    <property type="match status" value="1"/>
</dbReference>
<dbReference type="Proteomes" id="UP001331691">
    <property type="component" value="Unassembled WGS sequence"/>
</dbReference>
<dbReference type="CDD" id="cd13134">
    <property type="entry name" value="MATE_like_8"/>
    <property type="match status" value="1"/>
</dbReference>
<feature type="transmembrane region" description="Helical" evidence="7">
    <location>
        <begin position="359"/>
        <end position="376"/>
    </location>
</feature>
<dbReference type="GO" id="GO:0042910">
    <property type="term" value="F:xenobiotic transmembrane transporter activity"/>
    <property type="evidence" value="ECO:0007669"/>
    <property type="project" value="InterPro"/>
</dbReference>
<keyword evidence="9" id="KW-1185">Reference proteome</keyword>
<keyword evidence="6 7" id="KW-0472">Membrane</keyword>
<evidence type="ECO:0000256" key="7">
    <source>
        <dbReference type="SAM" id="Phobius"/>
    </source>
</evidence>
<feature type="transmembrane region" description="Helical" evidence="7">
    <location>
        <begin position="164"/>
        <end position="182"/>
    </location>
</feature>
<feature type="transmembrane region" description="Helical" evidence="7">
    <location>
        <begin position="12"/>
        <end position="37"/>
    </location>
</feature>